<dbReference type="EMBL" id="JADOEL010000005">
    <property type="protein sequence ID" value="MBF8177680.1"/>
    <property type="molecule type" value="Genomic_DNA"/>
</dbReference>
<evidence type="ECO:0000256" key="1">
    <source>
        <dbReference type="SAM" id="MobiDB-lite"/>
    </source>
</evidence>
<feature type="region of interest" description="Disordered" evidence="1">
    <location>
        <begin position="111"/>
        <end position="139"/>
    </location>
</feature>
<proteinExistence type="predicted"/>
<gene>
    <name evidence="2" type="ORF">IXC47_08310</name>
</gene>
<evidence type="ECO:0000313" key="3">
    <source>
        <dbReference type="Proteomes" id="UP000657372"/>
    </source>
</evidence>
<reference evidence="2 3" key="1">
    <citation type="submission" date="2020-11" db="EMBL/GenBank/DDBJ databases">
        <title>WGS of Herminiimonas contaminans strain Marseille-Q4544 isolated from planarians Schmidtea mediterranea.</title>
        <authorList>
            <person name="Kangale L."/>
        </authorList>
    </citation>
    <scope>NUCLEOTIDE SEQUENCE [LARGE SCALE GENOMIC DNA]</scope>
    <source>
        <strain evidence="2 3">Marseille-Q4544</strain>
    </source>
</reference>
<evidence type="ECO:0000313" key="2">
    <source>
        <dbReference type="EMBL" id="MBF8177680.1"/>
    </source>
</evidence>
<dbReference type="RefSeq" id="WP_195875272.1">
    <property type="nucleotide sequence ID" value="NZ_JADOEL010000005.1"/>
</dbReference>
<accession>A0ABS0ESJ7</accession>
<protein>
    <submittedName>
        <fullName evidence="2">Uncharacterized protein</fullName>
    </submittedName>
</protein>
<comment type="caution">
    <text evidence="2">The sequence shown here is derived from an EMBL/GenBank/DDBJ whole genome shotgun (WGS) entry which is preliminary data.</text>
</comment>
<dbReference type="Proteomes" id="UP000657372">
    <property type="component" value="Unassembled WGS sequence"/>
</dbReference>
<keyword evidence="3" id="KW-1185">Reference proteome</keyword>
<feature type="compositionally biased region" description="Polar residues" evidence="1">
    <location>
        <begin position="120"/>
        <end position="139"/>
    </location>
</feature>
<name>A0ABS0ESJ7_9BURK</name>
<sequence length="139" mass="15233">MSLPSKGTRGRVLLDYLATVESQDIGGVIAALSESLTKNSIRNAIAEMYLRGHVDNLSIEQEGEPRRSAITDEVALTQATRYELEDAEDEVAIKANAAALVPPRQVNVLNTPPLNPSRFLKTTGTRPDSDWSQFPSRQL</sequence>
<organism evidence="2 3">
    <name type="scientific">Herminiimonas contaminans</name>
    <dbReference type="NCBI Taxonomy" id="1111140"/>
    <lineage>
        <taxon>Bacteria</taxon>
        <taxon>Pseudomonadati</taxon>
        <taxon>Pseudomonadota</taxon>
        <taxon>Betaproteobacteria</taxon>
        <taxon>Burkholderiales</taxon>
        <taxon>Oxalobacteraceae</taxon>
        <taxon>Herminiimonas</taxon>
    </lineage>
</organism>